<dbReference type="InterPro" id="IPR050131">
    <property type="entry name" value="Peptidase_S8_subtilisin-like"/>
</dbReference>
<dbReference type="InterPro" id="IPR036852">
    <property type="entry name" value="Peptidase_S8/S53_dom_sf"/>
</dbReference>
<evidence type="ECO:0000256" key="6">
    <source>
        <dbReference type="PROSITE-ProRule" id="PRU01240"/>
    </source>
</evidence>
<keyword evidence="2 6" id="KW-0645">Protease</keyword>
<dbReference type="PROSITE" id="PS00138">
    <property type="entry name" value="SUBTILASE_SER"/>
    <property type="match status" value="1"/>
</dbReference>
<dbReference type="GO" id="GO:0004252">
    <property type="term" value="F:serine-type endopeptidase activity"/>
    <property type="evidence" value="ECO:0007669"/>
    <property type="project" value="UniProtKB-UniRule"/>
</dbReference>
<dbReference type="InterPro" id="IPR023828">
    <property type="entry name" value="Peptidase_S8_Ser-AS"/>
</dbReference>
<keyword evidence="9" id="KW-1185">Reference proteome</keyword>
<dbReference type="PRINTS" id="PR00723">
    <property type="entry name" value="SUBTILISIN"/>
</dbReference>
<dbReference type="PANTHER" id="PTHR43806">
    <property type="entry name" value="PEPTIDASE S8"/>
    <property type="match status" value="1"/>
</dbReference>
<protein>
    <recommendedName>
        <fullName evidence="7">Peptidase S8/S53 domain-containing protein</fullName>
    </recommendedName>
</protein>
<evidence type="ECO:0000256" key="3">
    <source>
        <dbReference type="ARBA" id="ARBA00022801"/>
    </source>
</evidence>
<evidence type="ECO:0000313" key="9">
    <source>
        <dbReference type="Proteomes" id="UP001144313"/>
    </source>
</evidence>
<comment type="caution">
    <text evidence="8">The sequence shown here is derived from an EMBL/GenBank/DDBJ whole genome shotgun (WGS) entry which is preliminary data.</text>
</comment>
<feature type="active site" description="Charge relay system" evidence="5 6">
    <location>
        <position position="227"/>
    </location>
</feature>
<reference evidence="8" key="1">
    <citation type="submission" date="2022-12" db="EMBL/GenBank/DDBJ databases">
        <title>Reference genome sequencing for broad-spectrum identification of bacterial and archaeal isolates by mass spectrometry.</title>
        <authorList>
            <person name="Sekiguchi Y."/>
            <person name="Tourlousse D.M."/>
        </authorList>
    </citation>
    <scope>NUCLEOTIDE SEQUENCE</scope>
    <source>
        <strain evidence="8">LLR39Z86</strain>
    </source>
</reference>
<accession>A0A9W6GAM7</accession>
<dbReference type="InterPro" id="IPR015500">
    <property type="entry name" value="Peptidase_S8_subtilisin-rel"/>
</dbReference>
<dbReference type="SUPFAM" id="SSF49464">
    <property type="entry name" value="Carboxypeptidase regulatory domain-like"/>
    <property type="match status" value="1"/>
</dbReference>
<dbReference type="EMBL" id="BSDT01000001">
    <property type="protein sequence ID" value="GLI43293.1"/>
    <property type="molecule type" value="Genomic_DNA"/>
</dbReference>
<dbReference type="SUPFAM" id="SSF49452">
    <property type="entry name" value="Starch-binding domain-like"/>
    <property type="match status" value="2"/>
</dbReference>
<dbReference type="PANTHER" id="PTHR43806:SF67">
    <property type="entry name" value="EGF-LIKE DOMAIN-CONTAINING PROTEIN"/>
    <property type="match status" value="1"/>
</dbReference>
<name>A0A9W6GAM7_9ACTN</name>
<dbReference type="AlphaFoldDB" id="A0A9W6GAM7"/>
<evidence type="ECO:0000313" key="8">
    <source>
        <dbReference type="EMBL" id="GLI43293.1"/>
    </source>
</evidence>
<feature type="active site" description="Charge relay system" evidence="5 6">
    <location>
        <position position="396"/>
    </location>
</feature>
<dbReference type="Gene3D" id="2.60.120.260">
    <property type="entry name" value="Galactose-binding domain-like"/>
    <property type="match status" value="1"/>
</dbReference>
<dbReference type="NCBIfam" id="NF038128">
    <property type="entry name" value="choice_anch_J"/>
    <property type="match status" value="1"/>
</dbReference>
<dbReference type="Gene3D" id="3.40.50.200">
    <property type="entry name" value="Peptidase S8/S53 domain"/>
    <property type="match status" value="1"/>
</dbReference>
<evidence type="ECO:0000259" key="7">
    <source>
        <dbReference type="Pfam" id="PF00082"/>
    </source>
</evidence>
<keyword evidence="4 6" id="KW-0720">Serine protease</keyword>
<comment type="similarity">
    <text evidence="1 6">Belongs to the peptidase S8 family.</text>
</comment>
<dbReference type="GO" id="GO:0030246">
    <property type="term" value="F:carbohydrate binding"/>
    <property type="evidence" value="ECO:0007669"/>
    <property type="project" value="InterPro"/>
</dbReference>
<gene>
    <name evidence="8" type="ORF">GALLR39Z86_31430</name>
</gene>
<dbReference type="SUPFAM" id="SSF49899">
    <property type="entry name" value="Concanavalin A-like lectins/glucanases"/>
    <property type="match status" value="1"/>
</dbReference>
<dbReference type="Gene3D" id="2.60.40.1120">
    <property type="entry name" value="Carboxypeptidase-like, regulatory domain"/>
    <property type="match status" value="2"/>
</dbReference>
<dbReference type="SUPFAM" id="SSF52743">
    <property type="entry name" value="Subtilisin-like"/>
    <property type="match status" value="1"/>
</dbReference>
<dbReference type="RefSeq" id="WP_270113622.1">
    <property type="nucleotide sequence ID" value="NZ_BAAAOL010000017.1"/>
</dbReference>
<feature type="domain" description="Peptidase S8/S53" evidence="7">
    <location>
        <begin position="172"/>
        <end position="431"/>
    </location>
</feature>
<evidence type="ECO:0000256" key="1">
    <source>
        <dbReference type="ARBA" id="ARBA00011073"/>
    </source>
</evidence>
<proteinExistence type="inferred from homology"/>
<dbReference type="PROSITE" id="PS51892">
    <property type="entry name" value="SUBTILASE"/>
    <property type="match status" value="1"/>
</dbReference>
<feature type="active site" description="Charge relay system" evidence="5 6">
    <location>
        <position position="181"/>
    </location>
</feature>
<dbReference type="Pfam" id="PF13620">
    <property type="entry name" value="CarboxypepD_reg"/>
    <property type="match status" value="2"/>
</dbReference>
<evidence type="ECO:0000256" key="2">
    <source>
        <dbReference type="ARBA" id="ARBA00022670"/>
    </source>
</evidence>
<dbReference type="Pfam" id="PF00082">
    <property type="entry name" value="Peptidase_S8"/>
    <property type="match status" value="1"/>
</dbReference>
<keyword evidence="3 6" id="KW-0378">Hydrolase</keyword>
<dbReference type="InterPro" id="IPR008969">
    <property type="entry name" value="CarboxyPept-like_regulatory"/>
</dbReference>
<dbReference type="GO" id="GO:0006508">
    <property type="term" value="P:proteolysis"/>
    <property type="evidence" value="ECO:0007669"/>
    <property type="project" value="UniProtKB-KW"/>
</dbReference>
<evidence type="ECO:0000256" key="4">
    <source>
        <dbReference type="ARBA" id="ARBA00022825"/>
    </source>
</evidence>
<dbReference type="InterPro" id="IPR000209">
    <property type="entry name" value="Peptidase_S8/S53_dom"/>
</dbReference>
<sequence>MGALPSAFAGAAPALAQTETDATALLEQKVEPALLAEIDAEGEAELWVQFEGAPDYSAAFAAETKAEKGAAAIAAAKAFAESSQADVTAALDEAGVEYESFWASSTLKVTGDAGLLETLTAFDEVTEVVDAPKVVDVEPVAPAETELETAAAGWNVADINAPAVWDQLGTTGEGVVVASIDSGVQYDHPALVNQYRGNNGDGTFTHDYNFYDVEGGCGAAPCDLSNHGTHTVGTMVGDDGAGNQIGVAPGADWIAANYYGSSMESVLRAGEWMVAPTDWAGNNPDPSKAPDIINNSWGREGDDPYFEDIVDLWHAAGIIPVFAAGNSGPVCNTAISPGDYANVIAVGAYSVSGTIADFSSRGPTSDGRVKPDVSAPGSGILSSVPGSAYGSQSGTSMAAPHVAGTIALMMSAEPALRGDYGLVYELLTGSARYTADDQCGGTAEANNVHGHGRIDALAAAQALPDGDSGSISGTVTGPDGAPLANAELVFDGAFDRRATTAADGTYTVKFALTGQHAVTVTKFGYATATGTVTVAADQTAVFDKVLTPLPTTVVTGTVVDGSGHGWPLAASVSSVGGEVTTQTDPLTGEFSLTLPTGGVDLVVEAAYGGYQTVQVEANAANLQIEVPVAASCTAAGYAFDPLGTGFESLSTPLGWTVDNRGPAPWIFNDPHNYGNRTPGSGGFAFARPPGGGTMDTDLISPVFDLSSAPEPVLTFATDFTGYLPYSAAEVAISTDGGQTWTNAWAATGSIRDSTVTVDLSAWAGAQEARLKFHYYHAYMSGYWWQIDDVLVGGTPTCAPLAGGLVRGTVTDQNGAPVAGAVVTHTASGHHGVSGADGVYWTFAPGSGSSQFSVVDAESGSATGSVNVAADDVTEADFTLS</sequence>
<dbReference type="Proteomes" id="UP001144313">
    <property type="component" value="Unassembled WGS sequence"/>
</dbReference>
<organism evidence="8 9">
    <name type="scientific">Glycomyces algeriensis</name>
    <dbReference type="NCBI Taxonomy" id="256037"/>
    <lineage>
        <taxon>Bacteria</taxon>
        <taxon>Bacillati</taxon>
        <taxon>Actinomycetota</taxon>
        <taxon>Actinomycetes</taxon>
        <taxon>Glycomycetales</taxon>
        <taxon>Glycomycetaceae</taxon>
        <taxon>Glycomyces</taxon>
    </lineage>
</organism>
<evidence type="ECO:0000256" key="5">
    <source>
        <dbReference type="PIRSR" id="PIRSR615500-1"/>
    </source>
</evidence>
<dbReference type="InterPro" id="IPR013784">
    <property type="entry name" value="Carb-bd-like_fold"/>
</dbReference>
<dbReference type="InterPro" id="IPR013320">
    <property type="entry name" value="ConA-like_dom_sf"/>
</dbReference>